<organism evidence="7 8">
    <name type="scientific">Protea cynaroides</name>
    <dbReference type="NCBI Taxonomy" id="273540"/>
    <lineage>
        <taxon>Eukaryota</taxon>
        <taxon>Viridiplantae</taxon>
        <taxon>Streptophyta</taxon>
        <taxon>Embryophyta</taxon>
        <taxon>Tracheophyta</taxon>
        <taxon>Spermatophyta</taxon>
        <taxon>Magnoliopsida</taxon>
        <taxon>Proteales</taxon>
        <taxon>Proteaceae</taxon>
        <taxon>Protea</taxon>
    </lineage>
</organism>
<evidence type="ECO:0000259" key="5">
    <source>
        <dbReference type="Pfam" id="PF00891"/>
    </source>
</evidence>
<evidence type="ECO:0000256" key="3">
    <source>
        <dbReference type="ARBA" id="ARBA00022691"/>
    </source>
</evidence>
<keyword evidence="8" id="KW-1185">Reference proteome</keyword>
<evidence type="ECO:0000256" key="4">
    <source>
        <dbReference type="PIRSR" id="PIRSR005739-1"/>
    </source>
</evidence>
<dbReference type="InterPro" id="IPR029063">
    <property type="entry name" value="SAM-dependent_MTases_sf"/>
</dbReference>
<dbReference type="PANTHER" id="PTHR11746">
    <property type="entry name" value="O-METHYLTRANSFERASE"/>
    <property type="match status" value="1"/>
</dbReference>
<comment type="caution">
    <text evidence="7">The sequence shown here is derived from an EMBL/GenBank/DDBJ whole genome shotgun (WGS) entry which is preliminary data.</text>
</comment>
<dbReference type="EMBL" id="JAMYWD010000007">
    <property type="protein sequence ID" value="KAJ4966237.1"/>
    <property type="molecule type" value="Genomic_DNA"/>
</dbReference>
<sequence length="342" mass="38227">MALQLAMGSSVHMVFKAAIELNLFEIIATAGPGKQLSAVEIASLLPTQNPDAPDMLDRILRLLASYSILTFSEVTAAHDHRVQRLYGLAPVSELFVSESPLAPLTLMIQDKVFMESWHHLKDAVLEGGIAFNKAYGMQMFEYLALDPRFNQLFNKTMSNLSSGLMIVMLETYDGFENANVVVDVGGGLGETLGMITYKYPTIKGINFDLPHVIDAAPAYPGVEHVAGDMFLYVPKGDIIFMKMILHDWSDEHCLKILKKCYEALPKDGKVVVVETILPATPKTNLLDRNAFRMDILMMIQHIGGKERTEKEYSELAKSAGFNGYRLINRVITNYVMEFHKEM</sequence>
<dbReference type="PIRSF" id="PIRSF005739">
    <property type="entry name" value="O-mtase"/>
    <property type="match status" value="1"/>
</dbReference>
<name>A0A9Q0QNN3_9MAGN</name>
<dbReference type="Pfam" id="PF08100">
    <property type="entry name" value="Dimerisation"/>
    <property type="match status" value="1"/>
</dbReference>
<evidence type="ECO:0000313" key="8">
    <source>
        <dbReference type="Proteomes" id="UP001141806"/>
    </source>
</evidence>
<keyword evidence="1" id="KW-0489">Methyltransferase</keyword>
<keyword evidence="2" id="KW-0808">Transferase</keyword>
<protein>
    <submittedName>
        <fullName evidence="7">Uncharacterized protein</fullName>
    </submittedName>
</protein>
<evidence type="ECO:0000313" key="7">
    <source>
        <dbReference type="EMBL" id="KAJ4966237.1"/>
    </source>
</evidence>
<dbReference type="InterPro" id="IPR036390">
    <property type="entry name" value="WH_DNA-bd_sf"/>
</dbReference>
<dbReference type="InterPro" id="IPR016461">
    <property type="entry name" value="COMT-like"/>
</dbReference>
<dbReference type="InterPro" id="IPR036388">
    <property type="entry name" value="WH-like_DNA-bd_sf"/>
</dbReference>
<reference evidence="7" key="1">
    <citation type="journal article" date="2023" name="Plant J.">
        <title>The genome of the king protea, Protea cynaroides.</title>
        <authorList>
            <person name="Chang J."/>
            <person name="Duong T.A."/>
            <person name="Schoeman C."/>
            <person name="Ma X."/>
            <person name="Roodt D."/>
            <person name="Barker N."/>
            <person name="Li Z."/>
            <person name="Van de Peer Y."/>
            <person name="Mizrachi E."/>
        </authorList>
    </citation>
    <scope>NUCLEOTIDE SEQUENCE</scope>
    <source>
        <tissue evidence="7">Young leaves</tissue>
    </source>
</reference>
<dbReference type="GO" id="GO:0046983">
    <property type="term" value="F:protein dimerization activity"/>
    <property type="evidence" value="ECO:0007669"/>
    <property type="project" value="InterPro"/>
</dbReference>
<dbReference type="GO" id="GO:0032259">
    <property type="term" value="P:methylation"/>
    <property type="evidence" value="ECO:0007669"/>
    <property type="project" value="UniProtKB-KW"/>
</dbReference>
<dbReference type="OrthoDB" id="1606438at2759"/>
<accession>A0A9Q0QNN3</accession>
<feature type="domain" description="O-methyltransferase C-terminal" evidence="5">
    <location>
        <begin position="117"/>
        <end position="322"/>
    </location>
</feature>
<dbReference type="FunFam" id="1.10.10.10:FF:000357">
    <property type="entry name" value="Caffeic acid 3-O-methyltransferase"/>
    <property type="match status" value="1"/>
</dbReference>
<evidence type="ECO:0000256" key="2">
    <source>
        <dbReference type="ARBA" id="ARBA00022679"/>
    </source>
</evidence>
<dbReference type="GO" id="GO:0008171">
    <property type="term" value="F:O-methyltransferase activity"/>
    <property type="evidence" value="ECO:0007669"/>
    <property type="project" value="InterPro"/>
</dbReference>
<dbReference type="Pfam" id="PF00891">
    <property type="entry name" value="Methyltransf_2"/>
    <property type="match status" value="1"/>
</dbReference>
<evidence type="ECO:0000259" key="6">
    <source>
        <dbReference type="Pfam" id="PF08100"/>
    </source>
</evidence>
<dbReference type="PROSITE" id="PS51683">
    <property type="entry name" value="SAM_OMT_II"/>
    <property type="match status" value="1"/>
</dbReference>
<dbReference type="InterPro" id="IPR001077">
    <property type="entry name" value="COMT_C"/>
</dbReference>
<dbReference type="SUPFAM" id="SSF53335">
    <property type="entry name" value="S-adenosyl-L-methionine-dependent methyltransferases"/>
    <property type="match status" value="1"/>
</dbReference>
<evidence type="ECO:0000256" key="1">
    <source>
        <dbReference type="ARBA" id="ARBA00022603"/>
    </source>
</evidence>
<feature type="domain" description="O-methyltransferase dimerisation" evidence="6">
    <location>
        <begin position="3"/>
        <end position="97"/>
    </location>
</feature>
<dbReference type="FunFam" id="3.40.50.150:FF:000061">
    <property type="entry name" value="Caffeic acid O-methyltransferase"/>
    <property type="match status" value="1"/>
</dbReference>
<keyword evidence="3" id="KW-0949">S-adenosyl-L-methionine</keyword>
<dbReference type="AlphaFoldDB" id="A0A9Q0QNN3"/>
<dbReference type="SUPFAM" id="SSF46785">
    <property type="entry name" value="Winged helix' DNA-binding domain"/>
    <property type="match status" value="1"/>
</dbReference>
<dbReference type="Proteomes" id="UP001141806">
    <property type="component" value="Unassembled WGS sequence"/>
</dbReference>
<feature type="active site" description="Proton acceptor" evidence="4">
    <location>
        <position position="246"/>
    </location>
</feature>
<gene>
    <name evidence="7" type="ORF">NE237_018086</name>
</gene>
<dbReference type="Gene3D" id="3.40.50.150">
    <property type="entry name" value="Vaccinia Virus protein VP39"/>
    <property type="match status" value="1"/>
</dbReference>
<proteinExistence type="predicted"/>
<dbReference type="Gene3D" id="1.10.10.10">
    <property type="entry name" value="Winged helix-like DNA-binding domain superfamily/Winged helix DNA-binding domain"/>
    <property type="match status" value="1"/>
</dbReference>
<dbReference type="InterPro" id="IPR012967">
    <property type="entry name" value="COMT_dimerisation"/>
</dbReference>